<dbReference type="Proteomes" id="UP001216579">
    <property type="component" value="Unassembled WGS sequence"/>
</dbReference>
<keyword evidence="2" id="KW-0812">Transmembrane</keyword>
<reference evidence="3 4" key="1">
    <citation type="submission" date="2023-03" db="EMBL/GenBank/DDBJ databases">
        <title>Draft genome sequence of Streptomyces sp. RB6PN23 isolated from peat swamp forest in Thailand.</title>
        <authorList>
            <person name="Klaysubun C."/>
            <person name="Duangmal K."/>
        </authorList>
    </citation>
    <scope>NUCLEOTIDE SEQUENCE [LARGE SCALE GENOMIC DNA]</scope>
    <source>
        <strain evidence="3 4">RB6PN23</strain>
    </source>
</reference>
<proteinExistence type="predicted"/>
<protein>
    <recommendedName>
        <fullName evidence="5">Transmembrane protein</fullName>
    </recommendedName>
</protein>
<evidence type="ECO:0008006" key="5">
    <source>
        <dbReference type="Google" id="ProtNLM"/>
    </source>
</evidence>
<feature type="transmembrane region" description="Helical" evidence="2">
    <location>
        <begin position="146"/>
        <end position="166"/>
    </location>
</feature>
<evidence type="ECO:0000256" key="2">
    <source>
        <dbReference type="SAM" id="Phobius"/>
    </source>
</evidence>
<dbReference type="RefSeq" id="WP_276093217.1">
    <property type="nucleotide sequence ID" value="NZ_JARJBC010000005.1"/>
</dbReference>
<feature type="region of interest" description="Disordered" evidence="1">
    <location>
        <begin position="1"/>
        <end position="20"/>
    </location>
</feature>
<evidence type="ECO:0000256" key="1">
    <source>
        <dbReference type="SAM" id="MobiDB-lite"/>
    </source>
</evidence>
<comment type="caution">
    <text evidence="3">The sequence shown here is derived from an EMBL/GenBank/DDBJ whole genome shotgun (WGS) entry which is preliminary data.</text>
</comment>
<organism evidence="3 4">
    <name type="scientific">Streptomyces silvisoli</name>
    <dbReference type="NCBI Taxonomy" id="3034235"/>
    <lineage>
        <taxon>Bacteria</taxon>
        <taxon>Bacillati</taxon>
        <taxon>Actinomycetota</taxon>
        <taxon>Actinomycetes</taxon>
        <taxon>Kitasatosporales</taxon>
        <taxon>Streptomycetaceae</taxon>
        <taxon>Streptomyces</taxon>
    </lineage>
</organism>
<dbReference type="EMBL" id="JARJBC010000005">
    <property type="protein sequence ID" value="MDF3289694.1"/>
    <property type="molecule type" value="Genomic_DNA"/>
</dbReference>
<evidence type="ECO:0000313" key="3">
    <source>
        <dbReference type="EMBL" id="MDF3289694.1"/>
    </source>
</evidence>
<feature type="transmembrane region" description="Helical" evidence="2">
    <location>
        <begin position="111"/>
        <end position="134"/>
    </location>
</feature>
<evidence type="ECO:0000313" key="4">
    <source>
        <dbReference type="Proteomes" id="UP001216579"/>
    </source>
</evidence>
<gene>
    <name evidence="3" type="ORF">P3G67_10690</name>
</gene>
<sequence length="225" mass="23217">MGEPSAYRPTAGTFSSSPGYLLQEDRGDFDQVLQQALEAPRIRGALADSGEAVTVEQLRTRAFGASAFIAAAAQAEYQEYVRVREAAVHPDGARAEREGSVAPDLGGGGQLGAALAVLVPVLGGIASAVFLLLGYGLRLSAAWPQFAGTLIATGWAAAGISAVVALSDAVGLLASAARNGAEADAAHSPEVERARGKWRVALLERGMLPYLLGQLPQRRPAGIEA</sequence>
<keyword evidence="2" id="KW-0472">Membrane</keyword>
<accession>A0ABT5ZIP1</accession>
<keyword evidence="2" id="KW-1133">Transmembrane helix</keyword>
<name>A0ABT5ZIP1_9ACTN</name>
<keyword evidence="4" id="KW-1185">Reference proteome</keyword>